<keyword evidence="2" id="KW-1185">Reference proteome</keyword>
<evidence type="ECO:0000313" key="2">
    <source>
        <dbReference type="Proteomes" id="UP000005239"/>
    </source>
</evidence>
<reference evidence="1" key="2">
    <citation type="submission" date="2022-06" db="UniProtKB">
        <authorList>
            <consortium name="EnsemblMetazoa"/>
        </authorList>
    </citation>
    <scope>IDENTIFICATION</scope>
    <source>
        <strain evidence="1">PS312</strain>
    </source>
</reference>
<protein>
    <submittedName>
        <fullName evidence="1">Uncharacterized protein</fullName>
    </submittedName>
</protein>
<dbReference type="EnsemblMetazoa" id="PPA42240.1">
    <property type="protein sequence ID" value="PPA42240.1"/>
    <property type="gene ID" value="WBGene00280609"/>
</dbReference>
<name>A0A2A6C1N3_PRIPA</name>
<dbReference type="PANTHER" id="PTHR47521:SF7">
    <property type="entry name" value="SERPENTINE RECEPTOR CLASS EPSILON-6"/>
    <property type="match status" value="1"/>
</dbReference>
<accession>A0A2A6C1N3</accession>
<sequence length="89" mass="10201">MEIRLRMILAVLHACIAVLARMVVIVHEYSGPVEYIELPYLIVCSLIREAFLSYMTTVILIIAIDRGIATVAWCWQVSSLPFFDKLKFL</sequence>
<evidence type="ECO:0000313" key="1">
    <source>
        <dbReference type="EnsemblMetazoa" id="PPA42240.1"/>
    </source>
</evidence>
<dbReference type="Proteomes" id="UP000005239">
    <property type="component" value="Unassembled WGS sequence"/>
</dbReference>
<accession>A0A8R1Z2B8</accession>
<dbReference type="AlphaFoldDB" id="A0A2A6C1N3"/>
<dbReference type="InterPro" id="IPR052860">
    <property type="entry name" value="NRL-GPCR1"/>
</dbReference>
<proteinExistence type="predicted"/>
<gene>
    <name evidence="1" type="primary">WBGene00280609</name>
</gene>
<reference evidence="2" key="1">
    <citation type="journal article" date="2008" name="Nat. Genet.">
        <title>The Pristionchus pacificus genome provides a unique perspective on nematode lifestyle and parasitism.</title>
        <authorList>
            <person name="Dieterich C."/>
            <person name="Clifton S.W."/>
            <person name="Schuster L.N."/>
            <person name="Chinwalla A."/>
            <person name="Delehaunty K."/>
            <person name="Dinkelacker I."/>
            <person name="Fulton L."/>
            <person name="Fulton R."/>
            <person name="Godfrey J."/>
            <person name="Minx P."/>
            <person name="Mitreva M."/>
            <person name="Roeseler W."/>
            <person name="Tian H."/>
            <person name="Witte H."/>
            <person name="Yang S.P."/>
            <person name="Wilson R.K."/>
            <person name="Sommer R.J."/>
        </authorList>
    </citation>
    <scope>NUCLEOTIDE SEQUENCE [LARGE SCALE GENOMIC DNA]</scope>
    <source>
        <strain evidence="2">PS312</strain>
    </source>
</reference>
<dbReference type="PANTHER" id="PTHR47521">
    <property type="entry name" value="SERPENTINE RECEPTOR, CLASS E (EPSILON)-RELATED"/>
    <property type="match status" value="1"/>
</dbReference>
<organism evidence="1 2">
    <name type="scientific">Pristionchus pacificus</name>
    <name type="common">Parasitic nematode worm</name>
    <dbReference type="NCBI Taxonomy" id="54126"/>
    <lineage>
        <taxon>Eukaryota</taxon>
        <taxon>Metazoa</taxon>
        <taxon>Ecdysozoa</taxon>
        <taxon>Nematoda</taxon>
        <taxon>Chromadorea</taxon>
        <taxon>Rhabditida</taxon>
        <taxon>Rhabditina</taxon>
        <taxon>Diplogasteromorpha</taxon>
        <taxon>Diplogasteroidea</taxon>
        <taxon>Neodiplogasteridae</taxon>
        <taxon>Pristionchus</taxon>
    </lineage>
</organism>